<sequence length="387" mass="42360">MPLWNQRTSDNGWGRYLRWGSLLVALLAWCTALAAQIVSTTILGRASVGPLWFAILLQLIVVLGVLRLIPLSSPTVAHSATACIVFGVLAVDSHLFSSRVIQKALGIAWLVLTLIDIWWVVRLTHVADGAGVEGRNADAAPPGIGYYVHKHGKDEETNSDSRASGSGSQHASPVGHPELAQFSDLVGRSIYPPPRPVIEPIEEEEDSLDVEIETCPRLHSVGVAPTSRPSSMNFGPPQAPSAAHNTTRTGQYYQNQRHLSTIYDTSHIEAEPEIDTVQDTNATTSISDAHSEYHSQPSTSNLHSTPLKRVSATSESDFEPVQIAATEYPFRVRAKGNWIPRSASELSFRKGEIMHSAERDRKGWWKVQRADGMVGSAPSNYLTMMEE</sequence>
<feature type="transmembrane region" description="Helical" evidence="4">
    <location>
        <begin position="20"/>
        <end position="39"/>
    </location>
</feature>
<keyword evidence="7" id="KW-1185">Reference proteome</keyword>
<feature type="transmembrane region" description="Helical" evidence="4">
    <location>
        <begin position="104"/>
        <end position="121"/>
    </location>
</feature>
<keyword evidence="4" id="KW-1133">Transmembrane helix</keyword>
<comment type="caution">
    <text evidence="6">The sequence shown here is derived from an EMBL/GenBank/DDBJ whole genome shotgun (WGS) entry which is preliminary data.</text>
</comment>
<dbReference type="PROSITE" id="PS50002">
    <property type="entry name" value="SH3"/>
    <property type="match status" value="1"/>
</dbReference>
<evidence type="ECO:0000259" key="5">
    <source>
        <dbReference type="PROSITE" id="PS50002"/>
    </source>
</evidence>
<evidence type="ECO:0000256" key="4">
    <source>
        <dbReference type="SAM" id="Phobius"/>
    </source>
</evidence>
<dbReference type="SUPFAM" id="SSF50044">
    <property type="entry name" value="SH3-domain"/>
    <property type="match status" value="1"/>
</dbReference>
<name>A0AAD2Q4W2_9AGAR</name>
<feature type="domain" description="SH3" evidence="5">
    <location>
        <begin position="327"/>
        <end position="387"/>
    </location>
</feature>
<evidence type="ECO:0000256" key="1">
    <source>
        <dbReference type="ARBA" id="ARBA00022443"/>
    </source>
</evidence>
<dbReference type="InterPro" id="IPR036028">
    <property type="entry name" value="SH3-like_dom_sf"/>
</dbReference>
<protein>
    <recommendedName>
        <fullName evidence="5">SH3 domain-containing protein</fullName>
    </recommendedName>
</protein>
<keyword evidence="4" id="KW-0472">Membrane</keyword>
<evidence type="ECO:0000313" key="6">
    <source>
        <dbReference type="EMBL" id="CAK5274482.1"/>
    </source>
</evidence>
<evidence type="ECO:0000313" key="7">
    <source>
        <dbReference type="Proteomes" id="UP001295794"/>
    </source>
</evidence>
<reference evidence="6" key="1">
    <citation type="submission" date="2023-11" db="EMBL/GenBank/DDBJ databases">
        <authorList>
            <person name="De Vega J J."/>
            <person name="De Vega J J."/>
        </authorList>
    </citation>
    <scope>NUCLEOTIDE SEQUENCE</scope>
</reference>
<dbReference type="Gene3D" id="2.30.30.40">
    <property type="entry name" value="SH3 Domains"/>
    <property type="match status" value="1"/>
</dbReference>
<dbReference type="EMBL" id="CAVNYO010000403">
    <property type="protein sequence ID" value="CAK5274482.1"/>
    <property type="molecule type" value="Genomic_DNA"/>
</dbReference>
<organism evidence="6 7">
    <name type="scientific">Mycena citricolor</name>
    <dbReference type="NCBI Taxonomy" id="2018698"/>
    <lineage>
        <taxon>Eukaryota</taxon>
        <taxon>Fungi</taxon>
        <taxon>Dikarya</taxon>
        <taxon>Basidiomycota</taxon>
        <taxon>Agaricomycotina</taxon>
        <taxon>Agaricomycetes</taxon>
        <taxon>Agaricomycetidae</taxon>
        <taxon>Agaricales</taxon>
        <taxon>Marasmiineae</taxon>
        <taxon>Mycenaceae</taxon>
        <taxon>Mycena</taxon>
    </lineage>
</organism>
<feature type="region of interest" description="Disordered" evidence="3">
    <location>
        <begin position="146"/>
        <end position="176"/>
    </location>
</feature>
<keyword evidence="1 2" id="KW-0728">SH3 domain</keyword>
<keyword evidence="4" id="KW-0812">Transmembrane</keyword>
<evidence type="ECO:0000256" key="3">
    <source>
        <dbReference type="SAM" id="MobiDB-lite"/>
    </source>
</evidence>
<dbReference type="CDD" id="cd00174">
    <property type="entry name" value="SH3"/>
    <property type="match status" value="1"/>
</dbReference>
<feature type="transmembrane region" description="Helical" evidence="4">
    <location>
        <begin position="75"/>
        <end position="92"/>
    </location>
</feature>
<evidence type="ECO:0000256" key="2">
    <source>
        <dbReference type="PROSITE-ProRule" id="PRU00192"/>
    </source>
</evidence>
<feature type="compositionally biased region" description="Polar residues" evidence="3">
    <location>
        <begin position="160"/>
        <end position="171"/>
    </location>
</feature>
<dbReference type="AlphaFoldDB" id="A0AAD2Q4W2"/>
<accession>A0AAD2Q4W2</accession>
<dbReference type="Proteomes" id="UP001295794">
    <property type="component" value="Unassembled WGS sequence"/>
</dbReference>
<dbReference type="InterPro" id="IPR001452">
    <property type="entry name" value="SH3_domain"/>
</dbReference>
<feature type="region of interest" description="Disordered" evidence="3">
    <location>
        <begin position="223"/>
        <end position="245"/>
    </location>
</feature>
<proteinExistence type="predicted"/>
<feature type="transmembrane region" description="Helical" evidence="4">
    <location>
        <begin position="51"/>
        <end position="69"/>
    </location>
</feature>
<dbReference type="Pfam" id="PF14604">
    <property type="entry name" value="SH3_9"/>
    <property type="match status" value="1"/>
</dbReference>
<dbReference type="SMART" id="SM00326">
    <property type="entry name" value="SH3"/>
    <property type="match status" value="1"/>
</dbReference>
<gene>
    <name evidence="6" type="ORF">MYCIT1_LOCUS21708</name>
</gene>